<protein>
    <submittedName>
        <fullName evidence="2">DDE_3 domain-containing protein</fullName>
    </submittedName>
</protein>
<organism evidence="1 2">
    <name type="scientific">Steinernema glaseri</name>
    <dbReference type="NCBI Taxonomy" id="37863"/>
    <lineage>
        <taxon>Eukaryota</taxon>
        <taxon>Metazoa</taxon>
        <taxon>Ecdysozoa</taxon>
        <taxon>Nematoda</taxon>
        <taxon>Chromadorea</taxon>
        <taxon>Rhabditida</taxon>
        <taxon>Tylenchina</taxon>
        <taxon>Panagrolaimomorpha</taxon>
        <taxon>Strongyloidoidea</taxon>
        <taxon>Steinernematidae</taxon>
        <taxon>Steinernema</taxon>
    </lineage>
</organism>
<evidence type="ECO:0000313" key="2">
    <source>
        <dbReference type="WBParaSite" id="L893_g21977.t1"/>
    </source>
</evidence>
<dbReference type="AlphaFoldDB" id="A0A1I7Z1I3"/>
<accession>A0A1I7Z1I3</accession>
<dbReference type="InterPro" id="IPR036397">
    <property type="entry name" value="RNaseH_sf"/>
</dbReference>
<dbReference type="PANTHER" id="PTHR46068:SF1">
    <property type="entry name" value="TRANSPOSASE IS30-LIKE HTH DOMAIN-CONTAINING PROTEIN"/>
    <property type="match status" value="1"/>
</dbReference>
<dbReference type="WBParaSite" id="L893_g21977.t1">
    <property type="protein sequence ID" value="L893_g21977.t1"/>
    <property type="gene ID" value="L893_g21977"/>
</dbReference>
<evidence type="ECO:0000313" key="1">
    <source>
        <dbReference type="Proteomes" id="UP000095287"/>
    </source>
</evidence>
<dbReference type="PANTHER" id="PTHR46068">
    <property type="entry name" value="PROTEIN CBG27172"/>
    <property type="match status" value="1"/>
</dbReference>
<proteinExistence type="predicted"/>
<reference evidence="2" key="1">
    <citation type="submission" date="2016-11" db="UniProtKB">
        <authorList>
            <consortium name="WormBaseParasite"/>
        </authorList>
    </citation>
    <scope>IDENTIFICATION</scope>
</reference>
<dbReference type="GO" id="GO:0003676">
    <property type="term" value="F:nucleic acid binding"/>
    <property type="evidence" value="ECO:0007669"/>
    <property type="project" value="InterPro"/>
</dbReference>
<sequence>MRNVAKSLKISERSVRCIVRDKLRLTSCRKTTGHYLLDRMKQQRKEKCAKMLAVAERRGIRRVLFTDEKVFSIEPVRNRQNDRVIRKVGSPRSVEFARSHFPAKSVMVWAGVCSTGKTKLIFVEKGVKINSKIYQDAILKAEVARFAEEHFKNDNWILQQDWAPAHGSKSSMEVARQICPMMWGKNYWPSNSPDLNPMNFAIWGMLEKEVSRIRHMTLESLRRSLERAWDRISDKVLAATTQNFVKRLRACIRANGGHFEQNLKNMK</sequence>
<name>A0A1I7Z1I3_9BILA</name>
<dbReference type="Proteomes" id="UP000095287">
    <property type="component" value="Unplaced"/>
</dbReference>
<keyword evidence="1" id="KW-1185">Reference proteome</keyword>
<dbReference type="Gene3D" id="3.30.420.10">
    <property type="entry name" value="Ribonuclease H-like superfamily/Ribonuclease H"/>
    <property type="match status" value="1"/>
</dbReference>